<accession>A0ABX5KFQ0</accession>
<name>A0ABX5KFQ0_9BURK</name>
<dbReference type="RefSeq" id="WP_116613110.1">
    <property type="nucleotide sequence ID" value="NZ_QEOB01000015.1"/>
</dbReference>
<reference evidence="1 2" key="1">
    <citation type="submission" date="2018-05" db="EMBL/GenBank/DDBJ databases">
        <title>Genomic Encyclopedia of Type Strains, Phase IV (KMG-V): Genome sequencing to study the core and pangenomes of soil and plant-associated prokaryotes.</title>
        <authorList>
            <person name="Whitman W."/>
        </authorList>
    </citation>
    <scope>NUCLEOTIDE SEQUENCE [LARGE SCALE GENOMIC DNA]</scope>
    <source>
        <strain evidence="1 2">SCZa-39</strain>
    </source>
</reference>
<organism evidence="1 2">
    <name type="scientific">Paraburkholderia unamae</name>
    <dbReference type="NCBI Taxonomy" id="219649"/>
    <lineage>
        <taxon>Bacteria</taxon>
        <taxon>Pseudomonadati</taxon>
        <taxon>Pseudomonadota</taxon>
        <taxon>Betaproteobacteria</taxon>
        <taxon>Burkholderiales</taxon>
        <taxon>Burkholderiaceae</taxon>
        <taxon>Paraburkholderia</taxon>
    </lineage>
</organism>
<gene>
    <name evidence="1" type="ORF">C7402_115233</name>
</gene>
<evidence type="ECO:0000313" key="2">
    <source>
        <dbReference type="Proteomes" id="UP000245712"/>
    </source>
</evidence>
<dbReference type="Proteomes" id="UP000245712">
    <property type="component" value="Unassembled WGS sequence"/>
</dbReference>
<comment type="caution">
    <text evidence="1">The sequence shown here is derived from an EMBL/GenBank/DDBJ whole genome shotgun (WGS) entry which is preliminary data.</text>
</comment>
<dbReference type="EMBL" id="QEOB01000015">
    <property type="protein sequence ID" value="PVX77174.1"/>
    <property type="molecule type" value="Genomic_DNA"/>
</dbReference>
<proteinExistence type="predicted"/>
<protein>
    <submittedName>
        <fullName evidence="1">Uncharacterized protein</fullName>
    </submittedName>
</protein>
<sequence length="96" mass="11135">MAPEEEIVLGGRAAEVLDSTVFLNAKKAVTEGIQRQMRAVPLSDQTMHTRLIVALQVWDQLEKYLENIKQTGEIRQFEITQEEERKRRFALFQFGN</sequence>
<evidence type="ECO:0000313" key="1">
    <source>
        <dbReference type="EMBL" id="PVX77174.1"/>
    </source>
</evidence>
<keyword evidence="2" id="KW-1185">Reference proteome</keyword>